<reference evidence="2 3" key="1">
    <citation type="submission" date="2024-02" db="EMBL/GenBank/DDBJ databases">
        <title>STSV induces naive adaptation in Sulfolobus.</title>
        <authorList>
            <person name="Xiang X."/>
            <person name="Song M."/>
        </authorList>
    </citation>
    <scope>NUCLEOTIDE SEQUENCE [LARGE SCALE GENOMIC DNA]</scope>
    <source>
        <strain evidence="2 3">RT2</strain>
        <plasmid evidence="2 3">pRT2</plasmid>
    </source>
</reference>
<dbReference type="EMBL" id="CP146016">
    <property type="protein sequence ID" value="WWQ60510.1"/>
    <property type="molecule type" value="Genomic_DNA"/>
</dbReference>
<organism evidence="2 3">
    <name type="scientific">Sulfolobus tengchongensis</name>
    <dbReference type="NCBI Taxonomy" id="207809"/>
    <lineage>
        <taxon>Archaea</taxon>
        <taxon>Thermoproteota</taxon>
        <taxon>Thermoprotei</taxon>
        <taxon>Sulfolobales</taxon>
        <taxon>Sulfolobaceae</taxon>
        <taxon>Sulfolobus</taxon>
    </lineage>
</organism>
<geneLocation type="plasmid" evidence="2 3">
    <name>pRT2</name>
</geneLocation>
<accession>A0AAX4L4L2</accession>
<gene>
    <name evidence="1" type="ORF">V6M85_13935</name>
    <name evidence="2" type="ORF">V6M85_13950</name>
</gene>
<dbReference type="RefSeq" id="WP_338601388.1">
    <property type="nucleotide sequence ID" value="NZ_CP146016.1"/>
</dbReference>
<keyword evidence="2" id="KW-0614">Plasmid</keyword>
<protein>
    <submittedName>
        <fullName evidence="2">Uncharacterized protein</fullName>
    </submittedName>
</protein>
<evidence type="ECO:0000313" key="2">
    <source>
        <dbReference type="EMBL" id="WWQ61892.1"/>
    </source>
</evidence>
<dbReference type="EMBL" id="CP146017">
    <property type="protein sequence ID" value="WWQ61892.1"/>
    <property type="molecule type" value="Genomic_DNA"/>
</dbReference>
<dbReference type="Proteomes" id="UP001432202">
    <property type="component" value="Chromosome"/>
</dbReference>
<evidence type="ECO:0000313" key="3">
    <source>
        <dbReference type="Proteomes" id="UP001432202"/>
    </source>
</evidence>
<dbReference type="AlphaFoldDB" id="A0AAX4L4L2"/>
<name>A0AAX4L4L2_9CREN</name>
<proteinExistence type="predicted"/>
<dbReference type="GeneID" id="89337893"/>
<sequence>MEDERGKEPLDLEEKDLLFLISLLNVEDKEEFVEVFSEYLDELVSKTGKWKLLKGKIHISDEKMLMIAEVDDKARKWLINKVKEKARRVQQILEKIGEKE</sequence>
<evidence type="ECO:0000313" key="1">
    <source>
        <dbReference type="EMBL" id="WWQ60510.1"/>
    </source>
</evidence>
<keyword evidence="3" id="KW-1185">Reference proteome</keyword>
<dbReference type="Proteomes" id="UP001432202">
    <property type="component" value="Plasmid pRT2"/>
</dbReference>